<evidence type="ECO:0000256" key="2">
    <source>
        <dbReference type="ARBA" id="ARBA00008684"/>
    </source>
</evidence>
<dbReference type="PROSITE" id="PS00108">
    <property type="entry name" value="PROTEIN_KINASE_ST"/>
    <property type="match status" value="1"/>
</dbReference>
<dbReference type="InterPro" id="IPR011009">
    <property type="entry name" value="Kinase-like_dom_sf"/>
</dbReference>
<dbReference type="SUPFAM" id="SSF52058">
    <property type="entry name" value="L domain-like"/>
    <property type="match status" value="1"/>
</dbReference>
<keyword evidence="11 14" id="KW-0472">Membrane</keyword>
<organism evidence="17 18">
    <name type="scientific">Rehmannia glutinosa</name>
    <name type="common">Chinese foxglove</name>
    <dbReference type="NCBI Taxonomy" id="99300"/>
    <lineage>
        <taxon>Eukaryota</taxon>
        <taxon>Viridiplantae</taxon>
        <taxon>Streptophyta</taxon>
        <taxon>Embryophyta</taxon>
        <taxon>Tracheophyta</taxon>
        <taxon>Spermatophyta</taxon>
        <taxon>Magnoliopsida</taxon>
        <taxon>eudicotyledons</taxon>
        <taxon>Gunneridae</taxon>
        <taxon>Pentapetalae</taxon>
        <taxon>asterids</taxon>
        <taxon>lamiids</taxon>
        <taxon>Lamiales</taxon>
        <taxon>Orobanchaceae</taxon>
        <taxon>Rehmannieae</taxon>
        <taxon>Rehmannia</taxon>
    </lineage>
</organism>
<feature type="domain" description="Protein kinase" evidence="16">
    <location>
        <begin position="687"/>
        <end position="976"/>
    </location>
</feature>
<keyword evidence="10 14" id="KW-1133">Transmembrane helix</keyword>
<dbReference type="EMBL" id="JABTTQ020000009">
    <property type="protein sequence ID" value="KAK6149952.1"/>
    <property type="molecule type" value="Genomic_DNA"/>
</dbReference>
<dbReference type="PROSITE" id="PS51450">
    <property type="entry name" value="LRR"/>
    <property type="match status" value="1"/>
</dbReference>
<keyword evidence="8" id="KW-0418">Kinase</keyword>
<dbReference type="Pfam" id="PF13855">
    <property type="entry name" value="LRR_8"/>
    <property type="match status" value="1"/>
</dbReference>
<dbReference type="Pfam" id="PF00560">
    <property type="entry name" value="LRR_1"/>
    <property type="match status" value="10"/>
</dbReference>
<evidence type="ECO:0000256" key="10">
    <source>
        <dbReference type="ARBA" id="ARBA00022989"/>
    </source>
</evidence>
<dbReference type="SMART" id="SM00220">
    <property type="entry name" value="S_TKc"/>
    <property type="match status" value="1"/>
</dbReference>
<proteinExistence type="inferred from homology"/>
<comment type="subcellular location">
    <subcellularLocation>
        <location evidence="1">Membrane</location>
    </subcellularLocation>
</comment>
<dbReference type="Gene3D" id="3.30.200.20">
    <property type="entry name" value="Phosphorylase Kinase, domain 1"/>
    <property type="match status" value="1"/>
</dbReference>
<keyword evidence="15" id="KW-0732">Signal</keyword>
<evidence type="ECO:0000256" key="1">
    <source>
        <dbReference type="ARBA" id="ARBA00004370"/>
    </source>
</evidence>
<feature type="transmembrane region" description="Helical" evidence="14">
    <location>
        <begin position="630"/>
        <end position="652"/>
    </location>
</feature>
<dbReference type="PANTHER" id="PTHR48056">
    <property type="entry name" value="LRR RECEPTOR-LIKE SERINE/THREONINE-PROTEIN KINASE-RELATED"/>
    <property type="match status" value="1"/>
</dbReference>
<dbReference type="Proteomes" id="UP001318860">
    <property type="component" value="Unassembled WGS sequence"/>
</dbReference>
<keyword evidence="18" id="KW-1185">Reference proteome</keyword>
<evidence type="ECO:0000256" key="9">
    <source>
        <dbReference type="ARBA" id="ARBA00022840"/>
    </source>
</evidence>
<keyword evidence="6" id="KW-0677">Repeat</keyword>
<dbReference type="InterPro" id="IPR000719">
    <property type="entry name" value="Prot_kinase_dom"/>
</dbReference>
<evidence type="ECO:0000256" key="3">
    <source>
        <dbReference type="ARBA" id="ARBA00022614"/>
    </source>
</evidence>
<dbReference type="Pfam" id="PF00069">
    <property type="entry name" value="Pkinase"/>
    <property type="match status" value="1"/>
</dbReference>
<gene>
    <name evidence="17" type="ORF">DH2020_017477</name>
</gene>
<evidence type="ECO:0000256" key="14">
    <source>
        <dbReference type="SAM" id="Phobius"/>
    </source>
</evidence>
<evidence type="ECO:0000256" key="7">
    <source>
        <dbReference type="ARBA" id="ARBA00022741"/>
    </source>
</evidence>
<accession>A0ABR0WUC2</accession>
<keyword evidence="9 13" id="KW-0067">ATP-binding</keyword>
<dbReference type="Pfam" id="PF08263">
    <property type="entry name" value="LRRNT_2"/>
    <property type="match status" value="1"/>
</dbReference>
<evidence type="ECO:0000259" key="16">
    <source>
        <dbReference type="PROSITE" id="PS50011"/>
    </source>
</evidence>
<name>A0ABR0WUC2_REHGL</name>
<dbReference type="PROSITE" id="PS00107">
    <property type="entry name" value="PROTEIN_KINASE_ATP"/>
    <property type="match status" value="1"/>
</dbReference>
<dbReference type="InterPro" id="IPR017441">
    <property type="entry name" value="Protein_kinase_ATP_BS"/>
</dbReference>
<keyword evidence="5 14" id="KW-0812">Transmembrane</keyword>
<dbReference type="InterPro" id="IPR001611">
    <property type="entry name" value="Leu-rich_rpt"/>
</dbReference>
<feature type="binding site" evidence="13">
    <location>
        <position position="716"/>
    </location>
    <ligand>
        <name>ATP</name>
        <dbReference type="ChEBI" id="CHEBI:30616"/>
    </ligand>
</feature>
<evidence type="ECO:0000256" key="6">
    <source>
        <dbReference type="ARBA" id="ARBA00022737"/>
    </source>
</evidence>
<feature type="chain" id="PRO_5046694262" description="Protein kinase domain-containing protein" evidence="15">
    <location>
        <begin position="25"/>
        <end position="1108"/>
    </location>
</feature>
<dbReference type="InterPro" id="IPR032675">
    <property type="entry name" value="LRR_dom_sf"/>
</dbReference>
<keyword evidence="4" id="KW-0808">Transferase</keyword>
<dbReference type="SUPFAM" id="SSF56112">
    <property type="entry name" value="Protein kinase-like (PK-like)"/>
    <property type="match status" value="1"/>
</dbReference>
<dbReference type="Gene3D" id="3.80.10.10">
    <property type="entry name" value="Ribonuclease Inhibitor"/>
    <property type="match status" value="3"/>
</dbReference>
<dbReference type="InterPro" id="IPR003591">
    <property type="entry name" value="Leu-rich_rpt_typical-subtyp"/>
</dbReference>
<keyword evidence="3" id="KW-0433">Leucine-rich repeat</keyword>
<protein>
    <recommendedName>
        <fullName evidence="16">Protein kinase domain-containing protein</fullName>
    </recommendedName>
</protein>
<evidence type="ECO:0000256" key="5">
    <source>
        <dbReference type="ARBA" id="ARBA00022692"/>
    </source>
</evidence>
<reference evidence="17 18" key="1">
    <citation type="journal article" date="2021" name="Comput. Struct. Biotechnol. J.">
        <title>De novo genome assembly of the potent medicinal plant Rehmannia glutinosa using nanopore technology.</title>
        <authorList>
            <person name="Ma L."/>
            <person name="Dong C."/>
            <person name="Song C."/>
            <person name="Wang X."/>
            <person name="Zheng X."/>
            <person name="Niu Y."/>
            <person name="Chen S."/>
            <person name="Feng W."/>
        </authorList>
    </citation>
    <scope>NUCLEOTIDE SEQUENCE [LARGE SCALE GENOMIC DNA]</scope>
    <source>
        <strain evidence="17">DH-2019</strain>
    </source>
</reference>
<evidence type="ECO:0000256" key="13">
    <source>
        <dbReference type="PROSITE-ProRule" id="PRU10141"/>
    </source>
</evidence>
<dbReference type="PROSITE" id="PS50011">
    <property type="entry name" value="PROTEIN_KINASE_DOM"/>
    <property type="match status" value="1"/>
</dbReference>
<sequence>MLLHRHVIFFLLLLVLLSPPLIYCLNQDGLYLLQAKLGFDDPNAVLSDWNPNDDTPCKWNGVVCDSPTGSVVSLDLSSSNLSGPFPSILCRLKTLSFISLYDNFVNSTLPENDLVLCQSLEHLDLAQNYLTGVLPRTIADLPNLKYLDLTGNNFSGIIPNSFGTFPKLEVLSLVENLLEGTIPAFLGNVSTLKQLNLSYNPFSPGRIPPELGNLTNLEVLWLTETNLIGVIPDSLGRLGRLTDLDLAYNSLTGLIPSSITELTSAVQIELYNNSLTGEIPSKGWPKMASLRRLDASMNELTGSIPSELCELPLESLNLYENDLRGELPDTIANSPNLYELRLFQNQLSGKLPPNLGKISPLRWIDVSTNNFTGQIPESLCLNGALEELLLIENSFSGEIPATLAECRSLLRVRLGHNGFSGEVPAGFWGLPHVSLLELTGNSFSGRIAKTIAGASNLSQLILSANNFSGSIPEEIGFLDSLLEISVNDNKLTGSLPSSIANLGQLVKLDLHNNEFSGKLPSGIHSWKKLNELNLASNGFSGNIPDEIGDLSVLNYLDLSGNQFSGKIPVELQNLKLNRLNLSNNRLSGDIPPLYSKEMYKDSFMGNPGLCGDIEGLCDGKDEVKNMGYVWLLRSIFVLAGLVLIVGLIWFYLKYRKFKKAKSIDKSKWTLMSFHKLGFSEGEILDSLDEDNVIGSGSSGKVYKVVLTNGEAVAVKKLWGRPKSAEESNDLEKGNFQDNSFDAEVETLGKIRHKNIVKLWCCCTTRDCKLLVYEYMPNGSLGDLLHSTKSGLLDWPIRFKVAMDAAEGLSYLHHDCAPAIVHRDVKSNNILLDSDYGARVADFGVAKVVNAIGKGTKSMSVIAGSCGYIAPEYAYTLRVNEKSDIYSFGVVILELVTGKLPVDPEFGEKDLVKWVCTTLDQKGIDHVLDPKLDSCFKDEICRVLNIGLLCTSPLPINRPSMRRVVKMLQEIGGHKTTGKDGKLTPYYYEDASDHGSALGSLRAGPKQGRSQDFRPVRSETSSFQAKLQNGLSYRAYFAIKPKFKEYEKAMNLCVEIDFEKKNSKVYVELTIVPASWFFKSISLVKGQKKCQSTVSINQRLQNIGTLNCR</sequence>
<evidence type="ECO:0000256" key="12">
    <source>
        <dbReference type="ARBA" id="ARBA00023180"/>
    </source>
</evidence>
<evidence type="ECO:0000256" key="11">
    <source>
        <dbReference type="ARBA" id="ARBA00023136"/>
    </source>
</evidence>
<evidence type="ECO:0000256" key="15">
    <source>
        <dbReference type="SAM" id="SignalP"/>
    </source>
</evidence>
<comment type="similarity">
    <text evidence="2">Belongs to the protein kinase superfamily. Ser/Thr protein kinase family.</text>
</comment>
<dbReference type="InterPro" id="IPR008271">
    <property type="entry name" value="Ser/Thr_kinase_AS"/>
</dbReference>
<dbReference type="InterPro" id="IPR013210">
    <property type="entry name" value="LRR_N_plant-typ"/>
</dbReference>
<comment type="caution">
    <text evidence="17">The sequence shown here is derived from an EMBL/GenBank/DDBJ whole genome shotgun (WGS) entry which is preliminary data.</text>
</comment>
<evidence type="ECO:0000313" key="17">
    <source>
        <dbReference type="EMBL" id="KAK6149952.1"/>
    </source>
</evidence>
<dbReference type="Gene3D" id="1.10.510.10">
    <property type="entry name" value="Transferase(Phosphotransferase) domain 1"/>
    <property type="match status" value="1"/>
</dbReference>
<dbReference type="SMART" id="SM00369">
    <property type="entry name" value="LRR_TYP"/>
    <property type="match status" value="8"/>
</dbReference>
<evidence type="ECO:0000256" key="8">
    <source>
        <dbReference type="ARBA" id="ARBA00022777"/>
    </source>
</evidence>
<feature type="signal peptide" evidence="15">
    <location>
        <begin position="1"/>
        <end position="24"/>
    </location>
</feature>
<dbReference type="PANTHER" id="PTHR48056:SF15">
    <property type="entry name" value="RECEPTOR-LIKE PROTEIN KINASE HSL1"/>
    <property type="match status" value="1"/>
</dbReference>
<evidence type="ECO:0000313" key="18">
    <source>
        <dbReference type="Proteomes" id="UP001318860"/>
    </source>
</evidence>
<keyword evidence="12" id="KW-0325">Glycoprotein</keyword>
<evidence type="ECO:0000256" key="4">
    <source>
        <dbReference type="ARBA" id="ARBA00022679"/>
    </source>
</evidence>
<dbReference type="SUPFAM" id="SSF52047">
    <property type="entry name" value="RNI-like"/>
    <property type="match status" value="1"/>
</dbReference>
<dbReference type="InterPro" id="IPR050647">
    <property type="entry name" value="Plant_LRR-RLKs"/>
</dbReference>
<keyword evidence="7 13" id="KW-0547">Nucleotide-binding</keyword>